<dbReference type="Proteomes" id="UP000579812">
    <property type="component" value="Unassembled WGS sequence"/>
</dbReference>
<keyword evidence="2" id="KW-1185">Reference proteome</keyword>
<sequence length="294" mass="34735">MESKMLIYDLFSWIPKEYNKLLRKADELVKIVSRLECWPNIYAIYLKDYGQFGPIEFINTCVPDSYLMALYICYIHHDHIASLFNSFEKLRAPMVFLRARMYNEAKASWLFWCNVTVKNTENYKYVTDAWSNPNDHLHMFDELIVSNNNLSRFERLGNVHALGFSDLHPLLILVEINPAMDTAPPLYIDDDYDRSFELQFLLMTRTSLPSHLIVGLNIFDRWVLYDNSKLPYDPFNPKNADFRGDFTILLIAYVNIAQDHHYREVPFELREERHYGTIPFDLSHGSNNQKEHSD</sequence>
<organism evidence="1 2">
    <name type="scientific">Onychostoma macrolepis</name>
    <dbReference type="NCBI Taxonomy" id="369639"/>
    <lineage>
        <taxon>Eukaryota</taxon>
        <taxon>Metazoa</taxon>
        <taxon>Chordata</taxon>
        <taxon>Craniata</taxon>
        <taxon>Vertebrata</taxon>
        <taxon>Euteleostomi</taxon>
        <taxon>Actinopterygii</taxon>
        <taxon>Neopterygii</taxon>
        <taxon>Teleostei</taxon>
        <taxon>Ostariophysi</taxon>
        <taxon>Cypriniformes</taxon>
        <taxon>Cyprinidae</taxon>
        <taxon>Acrossocheilinae</taxon>
        <taxon>Onychostoma</taxon>
    </lineage>
</organism>
<accession>A0A7J6BXB8</accession>
<comment type="caution">
    <text evidence="1">The sequence shown here is derived from an EMBL/GenBank/DDBJ whole genome shotgun (WGS) entry which is preliminary data.</text>
</comment>
<evidence type="ECO:0000313" key="2">
    <source>
        <dbReference type="Proteomes" id="UP000579812"/>
    </source>
</evidence>
<dbReference type="EMBL" id="JAAMOB010000020">
    <property type="protein sequence ID" value="KAF4099474.1"/>
    <property type="molecule type" value="Genomic_DNA"/>
</dbReference>
<evidence type="ECO:0000313" key="1">
    <source>
        <dbReference type="EMBL" id="KAF4099474.1"/>
    </source>
</evidence>
<protein>
    <submittedName>
        <fullName evidence="1">Uncharacterized protein</fullName>
    </submittedName>
</protein>
<proteinExistence type="predicted"/>
<dbReference type="OrthoDB" id="8770287at2759"/>
<dbReference type="AlphaFoldDB" id="A0A7J6BXB8"/>
<gene>
    <name evidence="1" type="ORF">G5714_019600</name>
</gene>
<reference evidence="1 2" key="1">
    <citation type="submission" date="2020-04" db="EMBL/GenBank/DDBJ databases">
        <title>Chromosome-level genome assembly of a cyprinid fish Onychostoma macrolepis by integration of Nanopore Sequencing, Bionano and Hi-C technology.</title>
        <authorList>
            <person name="Wang D."/>
        </authorList>
    </citation>
    <scope>NUCLEOTIDE SEQUENCE [LARGE SCALE GENOMIC DNA]</scope>
    <source>
        <strain evidence="1">SWU-2019</strain>
        <tissue evidence="1">Muscle</tissue>
    </source>
</reference>
<name>A0A7J6BXB8_9TELE</name>